<organism evidence="1 2">
    <name type="scientific">Ferrimonas pelagia</name>
    <dbReference type="NCBI Taxonomy" id="1177826"/>
    <lineage>
        <taxon>Bacteria</taxon>
        <taxon>Pseudomonadati</taxon>
        <taxon>Pseudomonadota</taxon>
        <taxon>Gammaproteobacteria</taxon>
        <taxon>Alteromonadales</taxon>
        <taxon>Ferrimonadaceae</taxon>
        <taxon>Ferrimonas</taxon>
    </lineage>
</organism>
<keyword evidence="2" id="KW-1185">Reference proteome</keyword>
<protein>
    <recommendedName>
        <fullName evidence="3">Transposase IS66 family protein</fullName>
    </recommendedName>
</protein>
<evidence type="ECO:0000313" key="1">
    <source>
        <dbReference type="EMBL" id="GAA4879022.1"/>
    </source>
</evidence>
<dbReference type="PANTHER" id="PTHR33678">
    <property type="entry name" value="BLL1576 PROTEIN"/>
    <property type="match status" value="1"/>
</dbReference>
<sequence>MEWTFARHAELPLTNNEAERTLRGYVLWRKGSYGISSHRGELFRQRILSLVETAKRLKLNPLEWLQQITRACIEQRPYPIPEGLKI</sequence>
<accession>A0ABP9EMI4</accession>
<gene>
    <name evidence="1" type="ORF">GCM10023333_10990</name>
</gene>
<name>A0ABP9EMI4_9GAMM</name>
<dbReference type="Proteomes" id="UP001499988">
    <property type="component" value="Unassembled WGS sequence"/>
</dbReference>
<evidence type="ECO:0008006" key="3">
    <source>
        <dbReference type="Google" id="ProtNLM"/>
    </source>
</evidence>
<proteinExistence type="predicted"/>
<dbReference type="PANTHER" id="PTHR33678:SF2">
    <property type="match status" value="1"/>
</dbReference>
<reference evidence="2" key="1">
    <citation type="journal article" date="2019" name="Int. J. Syst. Evol. Microbiol.">
        <title>The Global Catalogue of Microorganisms (GCM) 10K type strain sequencing project: providing services to taxonomists for standard genome sequencing and annotation.</title>
        <authorList>
            <consortium name="The Broad Institute Genomics Platform"/>
            <consortium name="The Broad Institute Genome Sequencing Center for Infectious Disease"/>
            <person name="Wu L."/>
            <person name="Ma J."/>
        </authorList>
    </citation>
    <scope>NUCLEOTIDE SEQUENCE [LARGE SCALE GENOMIC DNA]</scope>
    <source>
        <strain evidence="2">JCM 18401</strain>
    </source>
</reference>
<dbReference type="InterPro" id="IPR052344">
    <property type="entry name" value="Transposase-related"/>
</dbReference>
<comment type="caution">
    <text evidence="1">The sequence shown here is derived from an EMBL/GenBank/DDBJ whole genome shotgun (WGS) entry which is preliminary data.</text>
</comment>
<evidence type="ECO:0000313" key="2">
    <source>
        <dbReference type="Proteomes" id="UP001499988"/>
    </source>
</evidence>
<dbReference type="EMBL" id="BAABJZ010000015">
    <property type="protein sequence ID" value="GAA4879022.1"/>
    <property type="molecule type" value="Genomic_DNA"/>
</dbReference>